<sequence>MGTLCFRIKARGISGKRESKDSKIPAIATVKQAMEMKIHSKRAWIIFIENSVVGIVNRILQILINTYWSI</sequence>
<protein>
    <submittedName>
        <fullName evidence="1">Uncharacterized protein</fullName>
    </submittedName>
</protein>
<accession>A0AAW1N265</accession>
<keyword evidence="2" id="KW-1185">Reference proteome</keyword>
<proteinExistence type="predicted"/>
<gene>
    <name evidence="1" type="ORF">QE152_g4073</name>
</gene>
<dbReference type="EMBL" id="JASPKY010000019">
    <property type="protein sequence ID" value="KAK9752498.1"/>
    <property type="molecule type" value="Genomic_DNA"/>
</dbReference>
<evidence type="ECO:0000313" key="2">
    <source>
        <dbReference type="Proteomes" id="UP001458880"/>
    </source>
</evidence>
<organism evidence="1 2">
    <name type="scientific">Popillia japonica</name>
    <name type="common">Japanese beetle</name>
    <dbReference type="NCBI Taxonomy" id="7064"/>
    <lineage>
        <taxon>Eukaryota</taxon>
        <taxon>Metazoa</taxon>
        <taxon>Ecdysozoa</taxon>
        <taxon>Arthropoda</taxon>
        <taxon>Hexapoda</taxon>
        <taxon>Insecta</taxon>
        <taxon>Pterygota</taxon>
        <taxon>Neoptera</taxon>
        <taxon>Endopterygota</taxon>
        <taxon>Coleoptera</taxon>
        <taxon>Polyphaga</taxon>
        <taxon>Scarabaeiformia</taxon>
        <taxon>Scarabaeidae</taxon>
        <taxon>Rutelinae</taxon>
        <taxon>Popillia</taxon>
    </lineage>
</organism>
<dbReference type="Proteomes" id="UP001458880">
    <property type="component" value="Unassembled WGS sequence"/>
</dbReference>
<name>A0AAW1N265_POPJA</name>
<evidence type="ECO:0000313" key="1">
    <source>
        <dbReference type="EMBL" id="KAK9752498.1"/>
    </source>
</evidence>
<reference evidence="1 2" key="1">
    <citation type="journal article" date="2024" name="BMC Genomics">
        <title>De novo assembly and annotation of Popillia japonica's genome with initial clues to its potential as an invasive pest.</title>
        <authorList>
            <person name="Cucini C."/>
            <person name="Boschi S."/>
            <person name="Funari R."/>
            <person name="Cardaioli E."/>
            <person name="Iannotti N."/>
            <person name="Marturano G."/>
            <person name="Paoli F."/>
            <person name="Bruttini M."/>
            <person name="Carapelli A."/>
            <person name="Frati F."/>
            <person name="Nardi F."/>
        </authorList>
    </citation>
    <scope>NUCLEOTIDE SEQUENCE [LARGE SCALE GENOMIC DNA]</scope>
    <source>
        <strain evidence="1">DMR45628</strain>
    </source>
</reference>
<comment type="caution">
    <text evidence="1">The sequence shown here is derived from an EMBL/GenBank/DDBJ whole genome shotgun (WGS) entry which is preliminary data.</text>
</comment>
<dbReference type="AlphaFoldDB" id="A0AAW1N265"/>